<evidence type="ECO:0000256" key="4">
    <source>
        <dbReference type="ARBA" id="ARBA00022737"/>
    </source>
</evidence>
<feature type="repeat" description="TNFR-Cys" evidence="9">
    <location>
        <begin position="117"/>
        <end position="158"/>
    </location>
</feature>
<dbReference type="Gene3D" id="2.10.50.10">
    <property type="entry name" value="Tumor Necrosis Factor Receptor, subunit A, domain 2"/>
    <property type="match status" value="3"/>
</dbReference>
<evidence type="ECO:0000313" key="15">
    <source>
        <dbReference type="RefSeq" id="XP_035890390.1"/>
    </source>
</evidence>
<dbReference type="CDD" id="cd10580">
    <property type="entry name" value="TNFRSF10"/>
    <property type="match status" value="1"/>
</dbReference>
<sequence>MLSPPTPVIVLASYIRQVAAHAATFRRLRCSAGSPSLQRTRALSEGYGQRALGAPSASAPSGDPGLGSGTLLALICVLSGVGCFPLNHIARQDARWNSSQKCQPGFYLSEHSGTCIPCTDGKDFTNHSNTLSSCQLCSECFPDKEVTALCTRTMDTQCRCKPGTFQDDNSPEFCQKCSPGCPAGKVEARPCTPWNDRKCVDQESGTQASGKTLVPGVTTSLEPPVTSSPSSGSSQLGIIITVIVIVVVVFFIFFIGALLCYHYRSTARRTHQGCGVDSNCINRIFLRFSCAPRGPEAQDNARNTSLSHRELPSTPTSEEELEHQEHAEVAGVTEQSPGEAKCLLRPARAEGSQRKRELLVPANGVDPVESFRSFLDYFIETVLFNSWKPLMRRMGLTDNEIQVAEAQASHPREQVYEMLVMLVNKMGRAISVNTLLDALESLGHRNTKEKIQDYLVASGKYVSVEDAAVS</sequence>
<proteinExistence type="predicted"/>
<dbReference type="InterPro" id="IPR000488">
    <property type="entry name" value="Death_dom"/>
</dbReference>
<comment type="subcellular location">
    <subcellularLocation>
        <location evidence="1">Membrane</location>
    </subcellularLocation>
</comment>
<name>A0A7E6EH67_9CHIR</name>
<feature type="disulfide bond" evidence="9">
    <location>
        <begin position="181"/>
        <end position="199"/>
    </location>
</feature>
<evidence type="ECO:0000256" key="1">
    <source>
        <dbReference type="ARBA" id="ARBA00004370"/>
    </source>
</evidence>
<keyword evidence="4" id="KW-0677">Repeat</keyword>
<feature type="region of interest" description="Disordered" evidence="10">
    <location>
        <begin position="296"/>
        <end position="338"/>
    </location>
</feature>
<dbReference type="OrthoDB" id="9417953at2759"/>
<evidence type="ECO:0000256" key="5">
    <source>
        <dbReference type="ARBA" id="ARBA00023136"/>
    </source>
</evidence>
<evidence type="ECO:0000256" key="2">
    <source>
        <dbReference type="ARBA" id="ARBA00022703"/>
    </source>
</evidence>
<keyword evidence="3" id="KW-0732">Signal</keyword>
<dbReference type="CDD" id="cd08315">
    <property type="entry name" value="Death_TRAILR_DR4_DR5"/>
    <property type="match status" value="1"/>
</dbReference>
<comment type="caution">
    <text evidence="9">Lacks conserved residue(s) required for the propagation of feature annotation.</text>
</comment>
<dbReference type="GO" id="GO:0043065">
    <property type="term" value="P:positive regulation of apoptotic process"/>
    <property type="evidence" value="ECO:0007669"/>
    <property type="project" value="TreeGrafter"/>
</dbReference>
<dbReference type="GO" id="GO:0045569">
    <property type="term" value="F:TRAIL binding"/>
    <property type="evidence" value="ECO:0007669"/>
    <property type="project" value="InterPro"/>
</dbReference>
<dbReference type="GO" id="GO:0036462">
    <property type="term" value="P:TRAIL-activated apoptotic signaling pathway"/>
    <property type="evidence" value="ECO:0007669"/>
    <property type="project" value="TreeGrafter"/>
</dbReference>
<dbReference type="PRINTS" id="PR01956">
    <property type="entry name" value="TNFACTORR10"/>
</dbReference>
<evidence type="ECO:0000256" key="3">
    <source>
        <dbReference type="ARBA" id="ARBA00022729"/>
    </source>
</evidence>
<dbReference type="AlphaFoldDB" id="A0A7E6EH67"/>
<evidence type="ECO:0000313" key="14">
    <source>
        <dbReference type="Proteomes" id="UP000504628"/>
    </source>
</evidence>
<feature type="transmembrane region" description="Helical" evidence="11">
    <location>
        <begin position="236"/>
        <end position="261"/>
    </location>
</feature>
<dbReference type="PROSITE" id="PS50050">
    <property type="entry name" value="TNFR_NGFR_2"/>
    <property type="match status" value="2"/>
</dbReference>
<keyword evidence="5 11" id="KW-0472">Membrane</keyword>
<dbReference type="InterPro" id="IPR001368">
    <property type="entry name" value="TNFR/NGFR_Cys_rich_reg"/>
</dbReference>
<feature type="disulfide bond" evidence="9">
    <location>
        <begin position="140"/>
        <end position="158"/>
    </location>
</feature>
<dbReference type="GeneID" id="114503748"/>
<keyword evidence="11" id="KW-0812">Transmembrane</keyword>
<reference evidence="15" key="1">
    <citation type="submission" date="2025-08" db="UniProtKB">
        <authorList>
            <consortium name="RefSeq"/>
        </authorList>
    </citation>
    <scope>IDENTIFICATION</scope>
    <source>
        <tissue evidence="15">Muscle</tissue>
    </source>
</reference>
<dbReference type="InParanoid" id="A0A7E6EH67"/>
<dbReference type="Proteomes" id="UP000504628">
    <property type="component" value="Chromosome 8"/>
</dbReference>
<dbReference type="PANTHER" id="PTHR46330">
    <property type="entry name" value="TUMOR NECROSIS FACTOR RECEPTOR SUPERFAMILY MEMBER 10B"/>
    <property type="match status" value="1"/>
</dbReference>
<dbReference type="GO" id="GO:0004888">
    <property type="term" value="F:transmembrane signaling receptor activity"/>
    <property type="evidence" value="ECO:0007669"/>
    <property type="project" value="UniProtKB-ARBA"/>
</dbReference>
<accession>A0A7E6EH67</accession>
<dbReference type="PANTHER" id="PTHR46330:SF1">
    <property type="entry name" value="TUMOR NECROSIS FACTOR RECEPTOR SUPERFAMILY MEMBER 10B"/>
    <property type="match status" value="1"/>
</dbReference>
<dbReference type="RefSeq" id="XP_035890390.1">
    <property type="nucleotide sequence ID" value="XM_036034497.1"/>
</dbReference>
<dbReference type="GO" id="GO:0005886">
    <property type="term" value="C:plasma membrane"/>
    <property type="evidence" value="ECO:0007669"/>
    <property type="project" value="TreeGrafter"/>
</dbReference>
<dbReference type="InterPro" id="IPR034024">
    <property type="entry name" value="TNFRSF10_N"/>
</dbReference>
<dbReference type="SMART" id="SM00005">
    <property type="entry name" value="DEATH"/>
    <property type="match status" value="1"/>
</dbReference>
<dbReference type="Pfam" id="PF00531">
    <property type="entry name" value="Death"/>
    <property type="match status" value="1"/>
</dbReference>
<dbReference type="SMART" id="SM00208">
    <property type="entry name" value="TNFR"/>
    <property type="match status" value="2"/>
</dbReference>
<evidence type="ECO:0000256" key="10">
    <source>
        <dbReference type="SAM" id="MobiDB-lite"/>
    </source>
</evidence>
<feature type="repeat" description="TNFR-Cys" evidence="9">
    <location>
        <begin position="159"/>
        <end position="199"/>
    </location>
</feature>
<dbReference type="InterPro" id="IPR052491">
    <property type="entry name" value="TNFRSF10"/>
</dbReference>
<dbReference type="InterPro" id="IPR011029">
    <property type="entry name" value="DEATH-like_dom_sf"/>
</dbReference>
<feature type="disulfide bond" evidence="9">
    <location>
        <begin position="137"/>
        <end position="150"/>
    </location>
</feature>
<protein>
    <submittedName>
        <fullName evidence="15">Tumor necrosis factor receptor superfamily member 10A-like</fullName>
    </submittedName>
</protein>
<keyword evidence="6 9" id="KW-1015">Disulfide bond</keyword>
<evidence type="ECO:0000256" key="8">
    <source>
        <dbReference type="ARBA" id="ARBA00023180"/>
    </source>
</evidence>
<dbReference type="InterPro" id="IPR020465">
    <property type="entry name" value="TNFR_10"/>
</dbReference>
<keyword evidence="7" id="KW-0675">Receptor</keyword>
<keyword evidence="8" id="KW-0325">Glycoprotein</keyword>
<dbReference type="SUPFAM" id="SSF47986">
    <property type="entry name" value="DEATH domain"/>
    <property type="match status" value="1"/>
</dbReference>
<dbReference type="Gene3D" id="1.10.533.10">
    <property type="entry name" value="Death Domain, Fas"/>
    <property type="match status" value="1"/>
</dbReference>
<evidence type="ECO:0000256" key="6">
    <source>
        <dbReference type="ARBA" id="ARBA00023157"/>
    </source>
</evidence>
<keyword evidence="2" id="KW-0053">Apoptosis</keyword>
<gene>
    <name evidence="15" type="primary">LOC114503748</name>
</gene>
<evidence type="ECO:0000256" key="9">
    <source>
        <dbReference type="PROSITE-ProRule" id="PRU00206"/>
    </source>
</evidence>
<evidence type="ECO:0000256" key="11">
    <source>
        <dbReference type="SAM" id="Phobius"/>
    </source>
</evidence>
<dbReference type="FunFam" id="2.10.50.10:FF:000004">
    <property type="entry name" value="Tumor necrosis factor receptor superfamily member 6"/>
    <property type="match status" value="1"/>
</dbReference>
<keyword evidence="11" id="KW-1133">Transmembrane helix</keyword>
<dbReference type="PROSITE" id="PS50017">
    <property type="entry name" value="DEATH_DOMAIN"/>
    <property type="match status" value="1"/>
</dbReference>
<feature type="region of interest" description="Disordered" evidence="10">
    <location>
        <begin position="201"/>
        <end position="233"/>
    </location>
</feature>
<dbReference type="SUPFAM" id="SSF57586">
    <property type="entry name" value="TNF receptor-like"/>
    <property type="match status" value="3"/>
</dbReference>
<keyword evidence="14" id="KW-1185">Reference proteome</keyword>
<dbReference type="Pfam" id="PF00020">
    <property type="entry name" value="TNFR_c6"/>
    <property type="match status" value="2"/>
</dbReference>
<dbReference type="InterPro" id="IPR034029">
    <property type="entry name" value="TNFRSF10A/B_death"/>
</dbReference>
<dbReference type="GO" id="GO:0009986">
    <property type="term" value="C:cell surface"/>
    <property type="evidence" value="ECO:0007669"/>
    <property type="project" value="TreeGrafter"/>
</dbReference>
<evidence type="ECO:0000259" key="13">
    <source>
        <dbReference type="PROSITE" id="PS50050"/>
    </source>
</evidence>
<feature type="domain" description="Death" evidence="12">
    <location>
        <begin position="386"/>
        <end position="455"/>
    </location>
</feature>
<feature type="domain" description="TNFR-Cys" evidence="13">
    <location>
        <begin position="159"/>
        <end position="199"/>
    </location>
</feature>
<evidence type="ECO:0000256" key="7">
    <source>
        <dbReference type="ARBA" id="ARBA00023170"/>
    </source>
</evidence>
<organism evidence="14 15">
    <name type="scientific">Phyllostomus discolor</name>
    <name type="common">pale spear-nosed bat</name>
    <dbReference type="NCBI Taxonomy" id="89673"/>
    <lineage>
        <taxon>Eukaryota</taxon>
        <taxon>Metazoa</taxon>
        <taxon>Chordata</taxon>
        <taxon>Craniata</taxon>
        <taxon>Vertebrata</taxon>
        <taxon>Euteleostomi</taxon>
        <taxon>Mammalia</taxon>
        <taxon>Eutheria</taxon>
        <taxon>Laurasiatheria</taxon>
        <taxon>Chiroptera</taxon>
        <taxon>Yangochiroptera</taxon>
        <taxon>Phyllostomidae</taxon>
        <taxon>Phyllostominae</taxon>
        <taxon>Phyllostomus</taxon>
    </lineage>
</organism>
<dbReference type="KEGG" id="pdic:114503748"/>
<feature type="domain" description="TNFR-Cys" evidence="13">
    <location>
        <begin position="117"/>
        <end position="158"/>
    </location>
</feature>
<evidence type="ECO:0000259" key="12">
    <source>
        <dbReference type="PROSITE" id="PS50017"/>
    </source>
</evidence>